<evidence type="ECO:0000256" key="1">
    <source>
        <dbReference type="ARBA" id="ARBA00009437"/>
    </source>
</evidence>
<dbReference type="Gene3D" id="1.10.10.10">
    <property type="entry name" value="Winged helix-like DNA-binding domain superfamily/Winged helix DNA-binding domain"/>
    <property type="match status" value="1"/>
</dbReference>
<dbReference type="EMBL" id="FMUT01000005">
    <property type="protein sequence ID" value="SCY65936.1"/>
    <property type="molecule type" value="Genomic_DNA"/>
</dbReference>
<evidence type="ECO:0000259" key="5">
    <source>
        <dbReference type="PROSITE" id="PS50931"/>
    </source>
</evidence>
<dbReference type="Pfam" id="PF03466">
    <property type="entry name" value="LysR_substrate"/>
    <property type="match status" value="1"/>
</dbReference>
<keyword evidence="7" id="KW-1185">Reference proteome</keyword>
<dbReference type="SUPFAM" id="SSF53850">
    <property type="entry name" value="Periplasmic binding protein-like II"/>
    <property type="match status" value="1"/>
</dbReference>
<gene>
    <name evidence="6" type="ORF">SAMN02927935_02010</name>
</gene>
<dbReference type="Proteomes" id="UP000183031">
    <property type="component" value="Unassembled WGS sequence"/>
</dbReference>
<keyword evidence="2" id="KW-0805">Transcription regulation</keyword>
<name>A0A1G5HQ72_9GAMM</name>
<evidence type="ECO:0000256" key="4">
    <source>
        <dbReference type="ARBA" id="ARBA00023163"/>
    </source>
</evidence>
<organism evidence="6 7">
    <name type="scientific">Serratia nematodiphila</name>
    <dbReference type="NCBI Taxonomy" id="458197"/>
    <lineage>
        <taxon>Bacteria</taxon>
        <taxon>Pseudomonadati</taxon>
        <taxon>Pseudomonadota</taxon>
        <taxon>Gammaproteobacteria</taxon>
        <taxon>Enterobacterales</taxon>
        <taxon>Yersiniaceae</taxon>
        <taxon>Serratia</taxon>
    </lineage>
</organism>
<keyword evidence="4" id="KW-0804">Transcription</keyword>
<dbReference type="PANTHER" id="PTHR30537">
    <property type="entry name" value="HTH-TYPE TRANSCRIPTIONAL REGULATOR"/>
    <property type="match status" value="1"/>
</dbReference>
<evidence type="ECO:0000256" key="2">
    <source>
        <dbReference type="ARBA" id="ARBA00023015"/>
    </source>
</evidence>
<evidence type="ECO:0000313" key="7">
    <source>
        <dbReference type="Proteomes" id="UP000183031"/>
    </source>
</evidence>
<dbReference type="InterPro" id="IPR036390">
    <property type="entry name" value="WH_DNA-bd_sf"/>
</dbReference>
<comment type="caution">
    <text evidence="6">The sequence shown here is derived from an EMBL/GenBank/DDBJ whole genome shotgun (WGS) entry which is preliminary data.</text>
</comment>
<accession>A0A1G5HQ72</accession>
<dbReference type="GO" id="GO:0003677">
    <property type="term" value="F:DNA binding"/>
    <property type="evidence" value="ECO:0007669"/>
    <property type="project" value="UniProtKB-KW"/>
</dbReference>
<dbReference type="InterPro" id="IPR036388">
    <property type="entry name" value="WH-like_DNA-bd_sf"/>
</dbReference>
<feature type="domain" description="HTH lysR-type" evidence="5">
    <location>
        <begin position="3"/>
        <end position="60"/>
    </location>
</feature>
<comment type="similarity">
    <text evidence="1">Belongs to the LysR transcriptional regulatory family.</text>
</comment>
<dbReference type="CDD" id="cd08422">
    <property type="entry name" value="PBP2_CrgA_like"/>
    <property type="match status" value="1"/>
</dbReference>
<dbReference type="SUPFAM" id="SSF46785">
    <property type="entry name" value="Winged helix' DNA-binding domain"/>
    <property type="match status" value="1"/>
</dbReference>
<dbReference type="InterPro" id="IPR000847">
    <property type="entry name" value="LysR_HTH_N"/>
</dbReference>
<evidence type="ECO:0000313" key="6">
    <source>
        <dbReference type="EMBL" id="SCY65936.1"/>
    </source>
</evidence>
<sequence>MADRFEELKTYIAVVEAGGFAAASKRLALAKSAISRRIRDLEIRLGAPLLNRSTRQIHLTDTGLKFYEQAKRILTELNEAENAVGGRHNDLQGRLRIAAPVSLTVHCLSRVVGQFIEANPNLALEFDADDKMVDIIRDGFDLAIRISKLRDSSLVARRITTIRHVCCASPSLLDRYGRPNRVEDLAALPGIRYSNVEESYYWRFAGGHTPMVKSRLCFSNGDAVREAAIAGLGIAMLPTFIAHEAIRKGELEVVLREHMRPPIGMYAVFPSSQNMPAKMRAFIDFLLANFSDEPFWDRDILTNER</sequence>
<dbReference type="PANTHER" id="PTHR30537:SF5">
    <property type="entry name" value="HTH-TYPE TRANSCRIPTIONAL ACTIVATOR TTDR-RELATED"/>
    <property type="match status" value="1"/>
</dbReference>
<proteinExistence type="inferred from homology"/>
<keyword evidence="3 6" id="KW-0238">DNA-binding</keyword>
<dbReference type="InterPro" id="IPR058163">
    <property type="entry name" value="LysR-type_TF_proteobact-type"/>
</dbReference>
<dbReference type="Pfam" id="PF00126">
    <property type="entry name" value="HTH_1"/>
    <property type="match status" value="1"/>
</dbReference>
<dbReference type="PROSITE" id="PS50931">
    <property type="entry name" value="HTH_LYSR"/>
    <property type="match status" value="1"/>
</dbReference>
<reference evidence="6 7" key="1">
    <citation type="submission" date="2016-10" db="EMBL/GenBank/DDBJ databases">
        <authorList>
            <person name="Varghese N."/>
            <person name="Submissions S."/>
        </authorList>
    </citation>
    <scope>NUCLEOTIDE SEQUENCE [LARGE SCALE GENOMIC DNA]</scope>
    <source>
        <strain evidence="6 7">CGMCC 1.6853</strain>
    </source>
</reference>
<protein>
    <submittedName>
        <fullName evidence="6">DNA-binding transcriptional regulator, LysR family</fullName>
    </submittedName>
</protein>
<evidence type="ECO:0000256" key="3">
    <source>
        <dbReference type="ARBA" id="ARBA00023125"/>
    </source>
</evidence>
<dbReference type="RefSeq" id="WP_033633946.1">
    <property type="nucleotide sequence ID" value="NZ_CBCSIN010000003.1"/>
</dbReference>
<dbReference type="InterPro" id="IPR005119">
    <property type="entry name" value="LysR_subst-bd"/>
</dbReference>
<dbReference type="Gene3D" id="3.40.190.290">
    <property type="match status" value="1"/>
</dbReference>